<dbReference type="PANTHER" id="PTHR30328:SF54">
    <property type="entry name" value="HTH-TYPE TRANSCRIPTIONAL REPRESSOR SCO4008"/>
    <property type="match status" value="1"/>
</dbReference>
<feature type="domain" description="HTH tetR-type" evidence="3">
    <location>
        <begin position="38"/>
        <end position="98"/>
    </location>
</feature>
<evidence type="ECO:0000259" key="3">
    <source>
        <dbReference type="PROSITE" id="PS50977"/>
    </source>
</evidence>
<accession>A0A947GDM4</accession>
<feature type="DNA-binding region" description="H-T-H motif" evidence="2">
    <location>
        <begin position="61"/>
        <end position="80"/>
    </location>
</feature>
<protein>
    <submittedName>
        <fullName evidence="4">TetR family transcriptional regulator</fullName>
    </submittedName>
</protein>
<dbReference type="AlphaFoldDB" id="A0A947GDM4"/>
<proteinExistence type="predicted"/>
<dbReference type="Pfam" id="PF17938">
    <property type="entry name" value="TetR_C_29"/>
    <property type="match status" value="1"/>
</dbReference>
<keyword evidence="1 2" id="KW-0238">DNA-binding</keyword>
<dbReference type="InterPro" id="IPR041474">
    <property type="entry name" value="NicS_C"/>
</dbReference>
<keyword evidence="5" id="KW-1185">Reference proteome</keyword>
<dbReference type="InterPro" id="IPR050109">
    <property type="entry name" value="HTH-type_TetR-like_transc_reg"/>
</dbReference>
<dbReference type="InterPro" id="IPR009057">
    <property type="entry name" value="Homeodomain-like_sf"/>
</dbReference>
<gene>
    <name evidence="4" type="ORF">KL771_16095</name>
</gene>
<dbReference type="GO" id="GO:0003677">
    <property type="term" value="F:DNA binding"/>
    <property type="evidence" value="ECO:0007669"/>
    <property type="project" value="UniProtKB-UniRule"/>
</dbReference>
<dbReference type="SUPFAM" id="SSF48498">
    <property type="entry name" value="Tetracyclin repressor-like, C-terminal domain"/>
    <property type="match status" value="1"/>
</dbReference>
<dbReference type="InterPro" id="IPR001647">
    <property type="entry name" value="HTH_TetR"/>
</dbReference>
<evidence type="ECO:0000313" key="4">
    <source>
        <dbReference type="EMBL" id="MBT9290987.1"/>
    </source>
</evidence>
<dbReference type="SUPFAM" id="SSF46689">
    <property type="entry name" value="Homeodomain-like"/>
    <property type="match status" value="1"/>
</dbReference>
<dbReference type="InterPro" id="IPR036271">
    <property type="entry name" value="Tet_transcr_reg_TetR-rel_C_sf"/>
</dbReference>
<name>A0A947GDM4_9HYPH</name>
<dbReference type="Proteomes" id="UP000766595">
    <property type="component" value="Unassembled WGS sequence"/>
</dbReference>
<dbReference type="PANTHER" id="PTHR30328">
    <property type="entry name" value="TRANSCRIPTIONAL REPRESSOR"/>
    <property type="match status" value="1"/>
</dbReference>
<sequence length="238" mass="26650">MRTSGRTVSAQDRATIVSNGEPVTASEKRTASYEERTGRTREAILAAAEAEFVANGLAGATMENIAKAAGVNKALVYRHFERKELLFRQVLVQAYRRLRRLEAEFCFPDDPVAALDEMCGFTLRYYLNNPDFLVLVGIENLHRGENLRAVSREELGVATLIEIVTNLLERGEKAGVFRAGLDPVDVWHSLSSLCWFSVAGAYTVAITFGRDIHRPEEAEARLAVIRDVMRRYVMRADI</sequence>
<reference evidence="4 5" key="1">
    <citation type="submission" date="2021-06" db="EMBL/GenBank/DDBJ databases">
        <authorList>
            <person name="Grouzdev D.S."/>
            <person name="Koziaeva V."/>
        </authorList>
    </citation>
    <scope>NUCLEOTIDE SEQUENCE [LARGE SCALE GENOMIC DNA]</scope>
    <source>
        <strain evidence="4 5">22</strain>
    </source>
</reference>
<dbReference type="Gene3D" id="1.10.357.10">
    <property type="entry name" value="Tetracycline Repressor, domain 2"/>
    <property type="match status" value="1"/>
</dbReference>
<dbReference type="PROSITE" id="PS50977">
    <property type="entry name" value="HTH_TETR_2"/>
    <property type="match status" value="1"/>
</dbReference>
<evidence type="ECO:0000313" key="5">
    <source>
        <dbReference type="Proteomes" id="UP000766595"/>
    </source>
</evidence>
<dbReference type="Pfam" id="PF00440">
    <property type="entry name" value="TetR_N"/>
    <property type="match status" value="1"/>
</dbReference>
<organism evidence="4 5">
    <name type="scientific">Prosthecodimorpha staleyi</name>
    <dbReference type="NCBI Taxonomy" id="2840188"/>
    <lineage>
        <taxon>Bacteria</taxon>
        <taxon>Pseudomonadati</taxon>
        <taxon>Pseudomonadota</taxon>
        <taxon>Alphaproteobacteria</taxon>
        <taxon>Hyphomicrobiales</taxon>
        <taxon>Ancalomicrobiaceae</taxon>
        <taxon>Prosthecodimorpha</taxon>
    </lineage>
</organism>
<evidence type="ECO:0000256" key="2">
    <source>
        <dbReference type="PROSITE-ProRule" id="PRU00335"/>
    </source>
</evidence>
<comment type="caution">
    <text evidence="4">The sequence shown here is derived from an EMBL/GenBank/DDBJ whole genome shotgun (WGS) entry which is preliminary data.</text>
</comment>
<dbReference type="PRINTS" id="PR00455">
    <property type="entry name" value="HTHTETR"/>
</dbReference>
<evidence type="ECO:0000256" key="1">
    <source>
        <dbReference type="ARBA" id="ARBA00023125"/>
    </source>
</evidence>
<dbReference type="EMBL" id="JAHHZF010000007">
    <property type="protein sequence ID" value="MBT9290987.1"/>
    <property type="molecule type" value="Genomic_DNA"/>
</dbReference>